<evidence type="ECO:0000256" key="6">
    <source>
        <dbReference type="ARBA" id="ARBA00023315"/>
    </source>
</evidence>
<evidence type="ECO:0000256" key="4">
    <source>
        <dbReference type="ARBA" id="ARBA00022737"/>
    </source>
</evidence>
<evidence type="ECO:0000256" key="1">
    <source>
        <dbReference type="ARBA" id="ARBA00022516"/>
    </source>
</evidence>
<accession>A0A1H2TXT5</accession>
<feature type="domain" description="Mannose-1-phosphate guanyltransferase C-terminal" evidence="7">
    <location>
        <begin position="104"/>
        <end position="181"/>
    </location>
</feature>
<keyword evidence="1" id="KW-0444">Lipid biosynthesis</keyword>
<gene>
    <name evidence="8" type="ORF">SAMN04488238_102194</name>
</gene>
<name>A0A1H2TXT5_9RHOB</name>
<dbReference type="STRING" id="564137.SAMN04488238_102194"/>
<dbReference type="GO" id="GO:0016020">
    <property type="term" value="C:membrane"/>
    <property type="evidence" value="ECO:0007669"/>
    <property type="project" value="GOC"/>
</dbReference>
<evidence type="ECO:0000256" key="5">
    <source>
        <dbReference type="ARBA" id="ARBA00023098"/>
    </source>
</evidence>
<dbReference type="GO" id="GO:0016410">
    <property type="term" value="F:N-acyltransferase activity"/>
    <property type="evidence" value="ECO:0007669"/>
    <property type="project" value="InterPro"/>
</dbReference>
<dbReference type="NCBIfam" id="NF002060">
    <property type="entry name" value="PRK00892.1"/>
    <property type="match status" value="1"/>
</dbReference>
<keyword evidence="2" id="KW-0441">Lipid A biosynthesis</keyword>
<evidence type="ECO:0000259" key="7">
    <source>
        <dbReference type="Pfam" id="PF25087"/>
    </source>
</evidence>
<dbReference type="CDD" id="cd03352">
    <property type="entry name" value="LbH_LpxD"/>
    <property type="match status" value="1"/>
</dbReference>
<dbReference type="OrthoDB" id="9784739at2"/>
<evidence type="ECO:0000256" key="3">
    <source>
        <dbReference type="ARBA" id="ARBA00022679"/>
    </source>
</evidence>
<evidence type="ECO:0000313" key="9">
    <source>
        <dbReference type="Proteomes" id="UP000198539"/>
    </source>
</evidence>
<protein>
    <submittedName>
        <fullName evidence="8">UDP-3-O-[3-hydroxymyristoyl] glucosamine N-acyltransferase</fullName>
    </submittedName>
</protein>
<sequence length="363" mass="37901">MKFQLSDIAAALGARLEGRGDLTVTHAAEPADAGPDALALALQPKFAEGLAQGRARAALLYDGADWRALGLEAAIFAPRPRYAMSGLTRAMDAGPDIAPGIHASAVIDPSARIGAGARIGPLVVVGRDVVIGARARIAAHVSIDAGAQIGDDALILPGVRIGHHVQIGDRFIAQPNAVIGGDGFSFVTPEKSRVEAVRETRAQTETDTAQHWERIHSLGTVVIGDDVEIGSTAAIDRGTIRATRIGSGTKLDNMVHIGHNVVIGQDCLLCGQVGIAGSTVLGDRIVLAGRVAVNDNIFVGDDVIAGGGAMIFTNVPAGRVIWGHPAVKMETQVEINKAVRRLPRLFTQVAELQKLVTQSRDKG</sequence>
<keyword evidence="4" id="KW-0677">Repeat</keyword>
<keyword evidence="5" id="KW-0443">Lipid metabolism</keyword>
<dbReference type="RefSeq" id="WP_092885739.1">
    <property type="nucleotide sequence ID" value="NZ_CP061498.1"/>
</dbReference>
<dbReference type="SUPFAM" id="SSF51161">
    <property type="entry name" value="Trimeric LpxA-like enzymes"/>
    <property type="match status" value="1"/>
</dbReference>
<evidence type="ECO:0000313" key="8">
    <source>
        <dbReference type="EMBL" id="SDW47964.1"/>
    </source>
</evidence>
<dbReference type="PROSITE" id="PS00101">
    <property type="entry name" value="HEXAPEP_TRANSFERASES"/>
    <property type="match status" value="1"/>
</dbReference>
<dbReference type="Gene3D" id="2.160.10.10">
    <property type="entry name" value="Hexapeptide repeat proteins"/>
    <property type="match status" value="1"/>
</dbReference>
<organism evidence="8 9">
    <name type="scientific">Roseicitreum antarcticum</name>
    <dbReference type="NCBI Taxonomy" id="564137"/>
    <lineage>
        <taxon>Bacteria</taxon>
        <taxon>Pseudomonadati</taxon>
        <taxon>Pseudomonadota</taxon>
        <taxon>Alphaproteobacteria</taxon>
        <taxon>Rhodobacterales</taxon>
        <taxon>Paracoccaceae</taxon>
        <taxon>Roseicitreum</taxon>
    </lineage>
</organism>
<dbReference type="GO" id="GO:0009245">
    <property type="term" value="P:lipid A biosynthetic process"/>
    <property type="evidence" value="ECO:0007669"/>
    <property type="project" value="UniProtKB-KW"/>
</dbReference>
<dbReference type="EMBL" id="FNOM01000002">
    <property type="protein sequence ID" value="SDW47964.1"/>
    <property type="molecule type" value="Genomic_DNA"/>
</dbReference>
<reference evidence="8 9" key="1">
    <citation type="submission" date="2016-10" db="EMBL/GenBank/DDBJ databases">
        <authorList>
            <person name="de Groot N.N."/>
        </authorList>
    </citation>
    <scope>NUCLEOTIDE SEQUENCE [LARGE SCALE GENOMIC DNA]</scope>
    <source>
        <strain evidence="8 9">CGMCC 1.8894</strain>
    </source>
</reference>
<dbReference type="AlphaFoldDB" id="A0A1H2TXT5"/>
<dbReference type="InterPro" id="IPR007691">
    <property type="entry name" value="LpxD"/>
</dbReference>
<dbReference type="Proteomes" id="UP000198539">
    <property type="component" value="Unassembled WGS sequence"/>
</dbReference>
<keyword evidence="9" id="KW-1185">Reference proteome</keyword>
<dbReference type="Pfam" id="PF25087">
    <property type="entry name" value="GMPPB_C"/>
    <property type="match status" value="1"/>
</dbReference>
<dbReference type="PANTHER" id="PTHR43378">
    <property type="entry name" value="UDP-3-O-ACYLGLUCOSAMINE N-ACYLTRANSFERASE"/>
    <property type="match status" value="1"/>
</dbReference>
<proteinExistence type="predicted"/>
<dbReference type="InterPro" id="IPR056729">
    <property type="entry name" value="GMPPB_C"/>
</dbReference>
<dbReference type="Gene3D" id="3.40.1390.10">
    <property type="entry name" value="MurE/MurF, N-terminal domain"/>
    <property type="match status" value="1"/>
</dbReference>
<dbReference type="InterPro" id="IPR018357">
    <property type="entry name" value="Hexapep_transf_CS"/>
</dbReference>
<dbReference type="InterPro" id="IPR011004">
    <property type="entry name" value="Trimer_LpxA-like_sf"/>
</dbReference>
<evidence type="ECO:0000256" key="2">
    <source>
        <dbReference type="ARBA" id="ARBA00022556"/>
    </source>
</evidence>
<keyword evidence="6 8" id="KW-0012">Acyltransferase</keyword>
<dbReference type="PANTHER" id="PTHR43378:SF2">
    <property type="entry name" value="UDP-3-O-ACYLGLUCOSAMINE N-ACYLTRANSFERASE 1, MITOCHONDRIAL-RELATED"/>
    <property type="match status" value="1"/>
</dbReference>
<keyword evidence="3 8" id="KW-0808">Transferase</keyword>